<evidence type="ECO:0000313" key="3">
    <source>
        <dbReference type="Proteomes" id="UP001066276"/>
    </source>
</evidence>
<gene>
    <name evidence="2" type="ORF">NDU88_000469</name>
</gene>
<reference evidence="2" key="1">
    <citation type="journal article" date="2022" name="bioRxiv">
        <title>Sequencing and chromosome-scale assembly of the giantPleurodeles waltlgenome.</title>
        <authorList>
            <person name="Brown T."/>
            <person name="Elewa A."/>
            <person name="Iarovenko S."/>
            <person name="Subramanian E."/>
            <person name="Araus A.J."/>
            <person name="Petzold A."/>
            <person name="Susuki M."/>
            <person name="Suzuki K.-i.T."/>
            <person name="Hayashi T."/>
            <person name="Toyoda A."/>
            <person name="Oliveira C."/>
            <person name="Osipova E."/>
            <person name="Leigh N.D."/>
            <person name="Simon A."/>
            <person name="Yun M.H."/>
        </authorList>
    </citation>
    <scope>NUCLEOTIDE SEQUENCE</scope>
    <source>
        <strain evidence="2">20211129_DDA</strain>
        <tissue evidence="2">Liver</tissue>
    </source>
</reference>
<name>A0AAV7MGY8_PLEWA</name>
<dbReference type="AlphaFoldDB" id="A0AAV7MGY8"/>
<proteinExistence type="predicted"/>
<sequence>MPTGHGAGRMSGDDTGVDGGGVGGLGLRCGTGRCFVYLTSGVHRPQRRQRRQCQQERCRRGCPGCGVSRRCRSAGPTGHGASSGLVKSSDDAVGETRVAVRSGAMRLRVASAGHGAGQRRRWRPSFF</sequence>
<evidence type="ECO:0000313" key="2">
    <source>
        <dbReference type="EMBL" id="KAJ1103041.1"/>
    </source>
</evidence>
<feature type="region of interest" description="Disordered" evidence="1">
    <location>
        <begin position="73"/>
        <end position="93"/>
    </location>
</feature>
<evidence type="ECO:0000256" key="1">
    <source>
        <dbReference type="SAM" id="MobiDB-lite"/>
    </source>
</evidence>
<protein>
    <submittedName>
        <fullName evidence="2">Uncharacterized protein</fullName>
    </submittedName>
</protein>
<dbReference type="EMBL" id="JANPWB010000013">
    <property type="protein sequence ID" value="KAJ1103041.1"/>
    <property type="molecule type" value="Genomic_DNA"/>
</dbReference>
<dbReference type="Proteomes" id="UP001066276">
    <property type="component" value="Chromosome 9"/>
</dbReference>
<keyword evidence="3" id="KW-1185">Reference proteome</keyword>
<organism evidence="2 3">
    <name type="scientific">Pleurodeles waltl</name>
    <name type="common">Iberian ribbed newt</name>
    <dbReference type="NCBI Taxonomy" id="8319"/>
    <lineage>
        <taxon>Eukaryota</taxon>
        <taxon>Metazoa</taxon>
        <taxon>Chordata</taxon>
        <taxon>Craniata</taxon>
        <taxon>Vertebrata</taxon>
        <taxon>Euteleostomi</taxon>
        <taxon>Amphibia</taxon>
        <taxon>Batrachia</taxon>
        <taxon>Caudata</taxon>
        <taxon>Salamandroidea</taxon>
        <taxon>Salamandridae</taxon>
        <taxon>Pleurodelinae</taxon>
        <taxon>Pleurodeles</taxon>
    </lineage>
</organism>
<comment type="caution">
    <text evidence="2">The sequence shown here is derived from an EMBL/GenBank/DDBJ whole genome shotgun (WGS) entry which is preliminary data.</text>
</comment>
<accession>A0AAV7MGY8</accession>